<dbReference type="AlphaFoldDB" id="M4V950"/>
<dbReference type="InterPro" id="IPR002082">
    <property type="entry name" value="Asp_carbamoyltransf"/>
</dbReference>
<dbReference type="PRINTS" id="PR00100">
    <property type="entry name" value="AOTCASE"/>
</dbReference>
<feature type="domain" description="Aspartate/ornithine carbamoyltransferase carbamoyl-P binding" evidence="11">
    <location>
        <begin position="7"/>
        <end position="153"/>
    </location>
</feature>
<dbReference type="PANTHER" id="PTHR45753:SF6">
    <property type="entry name" value="ASPARTATE CARBAMOYLTRANSFERASE"/>
    <property type="match status" value="1"/>
</dbReference>
<dbReference type="PATRIC" id="fig|1184267.3.peg.754"/>
<sequence length="312" mass="35047">MPVSKSSLITLKKIDEKFVLHLFSKSIELKKNFNEHRLSSGPYHSGYKGTAALLFFEPSTRTRFSFEAASSRAGYHPMILDGGIGTSIEKGETIEDTISNIQALRPSFFVIRCQDHVNLEQIDSLIDVPIINAGWGKRGHPTQALLDGLTIHEKLGSIAAKNILFVGDIKHSRVVASHRELSEVLKYNMGFCAPREFLPEVISTGIQCFSNLPEALEWADVVIALRVQKERHENENLFLIEDYRENFGLNNERLKLAKPNAVIMHPGPINYGVEIESEILQDPRCVILKQVENGAFLREALIRSIVDKEKGD</sequence>
<comment type="catalytic activity">
    <reaction evidence="7">
        <text>carbamoyl phosphate + L-aspartate = N-carbamoyl-L-aspartate + phosphate + H(+)</text>
        <dbReference type="Rhea" id="RHEA:20013"/>
        <dbReference type="ChEBI" id="CHEBI:15378"/>
        <dbReference type="ChEBI" id="CHEBI:29991"/>
        <dbReference type="ChEBI" id="CHEBI:32814"/>
        <dbReference type="ChEBI" id="CHEBI:43474"/>
        <dbReference type="ChEBI" id="CHEBI:58228"/>
        <dbReference type="EC" id="2.1.3.2"/>
    </reaction>
</comment>
<dbReference type="GO" id="GO:0005829">
    <property type="term" value="C:cytosol"/>
    <property type="evidence" value="ECO:0007669"/>
    <property type="project" value="TreeGrafter"/>
</dbReference>
<evidence type="ECO:0000256" key="5">
    <source>
        <dbReference type="ARBA" id="ARBA00022975"/>
    </source>
</evidence>
<dbReference type="KEGG" id="bex:A11Q_745"/>
<dbReference type="Pfam" id="PF02729">
    <property type="entry name" value="OTCace_N"/>
    <property type="match status" value="1"/>
</dbReference>
<feature type="domain" description="Aspartate/ornithine carbamoyltransferase Asp/Orn-binding" evidence="10">
    <location>
        <begin position="161"/>
        <end position="303"/>
    </location>
</feature>
<dbReference type="PROSITE" id="PS00097">
    <property type="entry name" value="CARBAMOYLTRANSFERASE"/>
    <property type="match status" value="1"/>
</dbReference>
<dbReference type="NCBIfam" id="TIGR00670">
    <property type="entry name" value="asp_carb_tr"/>
    <property type="match status" value="1"/>
</dbReference>
<dbReference type="EC" id="2.1.3.2" evidence="3 8"/>
<dbReference type="InterPro" id="IPR006131">
    <property type="entry name" value="Asp_carbamoyltransf_Asp/Orn-bd"/>
</dbReference>
<dbReference type="GO" id="GO:0006520">
    <property type="term" value="P:amino acid metabolic process"/>
    <property type="evidence" value="ECO:0007669"/>
    <property type="project" value="InterPro"/>
</dbReference>
<dbReference type="GO" id="GO:0006207">
    <property type="term" value="P:'de novo' pyrimidine nucleobase biosynthetic process"/>
    <property type="evidence" value="ECO:0007669"/>
    <property type="project" value="InterPro"/>
</dbReference>
<evidence type="ECO:0000256" key="9">
    <source>
        <dbReference type="RuleBase" id="RU003634"/>
    </source>
</evidence>
<protein>
    <recommendedName>
        <fullName evidence="3 8">Aspartate carbamoyltransferase</fullName>
        <ecNumber evidence="3 8">2.1.3.2</ecNumber>
    </recommendedName>
</protein>
<evidence type="ECO:0000313" key="13">
    <source>
        <dbReference type="Proteomes" id="UP000012040"/>
    </source>
</evidence>
<keyword evidence="4 9" id="KW-0808">Transferase</keyword>
<dbReference type="InterPro" id="IPR006132">
    <property type="entry name" value="Asp/Orn_carbamoyltranf_P-bd"/>
</dbReference>
<evidence type="ECO:0000256" key="6">
    <source>
        <dbReference type="ARBA" id="ARBA00043884"/>
    </source>
</evidence>
<organism evidence="12 13">
    <name type="scientific">Pseudobdellovibrio exovorus JSS</name>
    <dbReference type="NCBI Taxonomy" id="1184267"/>
    <lineage>
        <taxon>Bacteria</taxon>
        <taxon>Pseudomonadati</taxon>
        <taxon>Bdellovibrionota</taxon>
        <taxon>Bdellovibrionia</taxon>
        <taxon>Bdellovibrionales</taxon>
        <taxon>Pseudobdellovibrionaceae</taxon>
        <taxon>Pseudobdellovibrio</taxon>
    </lineage>
</organism>
<dbReference type="UniPathway" id="UPA00070">
    <property type="reaction ID" value="UER00116"/>
</dbReference>
<accession>M4V950</accession>
<evidence type="ECO:0000259" key="11">
    <source>
        <dbReference type="Pfam" id="PF02729"/>
    </source>
</evidence>
<dbReference type="GO" id="GO:0004070">
    <property type="term" value="F:aspartate carbamoyltransferase activity"/>
    <property type="evidence" value="ECO:0007669"/>
    <property type="project" value="UniProtKB-UniRule"/>
</dbReference>
<keyword evidence="13" id="KW-1185">Reference proteome</keyword>
<reference evidence="12 13" key="1">
    <citation type="journal article" date="2013" name="ISME J.">
        <title>By their genes ye shall know them: genomic signatures of predatory bacteria.</title>
        <authorList>
            <person name="Pasternak Z."/>
            <person name="Pietrokovski S."/>
            <person name="Rotem O."/>
            <person name="Gophna U."/>
            <person name="Lurie-Weinberger M.N."/>
            <person name="Jurkevitch E."/>
        </authorList>
    </citation>
    <scope>NUCLEOTIDE SEQUENCE [LARGE SCALE GENOMIC DNA]</scope>
    <source>
        <strain evidence="12 13">JSS</strain>
    </source>
</reference>
<dbReference type="InterPro" id="IPR006130">
    <property type="entry name" value="Asp/Orn_carbamoylTrfase"/>
</dbReference>
<comment type="pathway">
    <text evidence="1">Pyrimidine metabolism; UMP biosynthesis via de novo pathway; (S)-dihydroorotate from bicarbonate: step 2/3.</text>
</comment>
<dbReference type="Gene3D" id="3.40.50.1370">
    <property type="entry name" value="Aspartate/ornithine carbamoyltransferase"/>
    <property type="match status" value="2"/>
</dbReference>
<dbReference type="GO" id="GO:0044205">
    <property type="term" value="P:'de novo' UMP biosynthetic process"/>
    <property type="evidence" value="ECO:0007669"/>
    <property type="project" value="UniProtKB-UniPathway"/>
</dbReference>
<dbReference type="InterPro" id="IPR036901">
    <property type="entry name" value="Asp/Orn_carbamoylTrfase_sf"/>
</dbReference>
<evidence type="ECO:0000256" key="7">
    <source>
        <dbReference type="ARBA" id="ARBA00048859"/>
    </source>
</evidence>
<dbReference type="PANTHER" id="PTHR45753">
    <property type="entry name" value="ORNITHINE CARBAMOYLTRANSFERASE, MITOCHONDRIAL"/>
    <property type="match status" value="1"/>
</dbReference>
<dbReference type="HOGENOM" id="CLU_043846_2_1_7"/>
<evidence type="ECO:0000256" key="3">
    <source>
        <dbReference type="ARBA" id="ARBA00013008"/>
    </source>
</evidence>
<dbReference type="eggNOG" id="COG0540">
    <property type="taxonomic scope" value="Bacteria"/>
</dbReference>
<evidence type="ECO:0000256" key="8">
    <source>
        <dbReference type="NCBIfam" id="TIGR00670"/>
    </source>
</evidence>
<name>M4V950_9BACT</name>
<dbReference type="NCBIfam" id="NF002032">
    <property type="entry name" value="PRK00856.1"/>
    <property type="match status" value="1"/>
</dbReference>
<comment type="similarity">
    <text evidence="2">Belongs to the aspartate/ornithine carbamoyltransferase superfamily. ATCase family.</text>
</comment>
<evidence type="ECO:0000256" key="2">
    <source>
        <dbReference type="ARBA" id="ARBA00008896"/>
    </source>
</evidence>
<evidence type="ECO:0000313" key="12">
    <source>
        <dbReference type="EMBL" id="AGH94965.1"/>
    </source>
</evidence>
<dbReference type="SUPFAM" id="SSF53671">
    <property type="entry name" value="Aspartate/ornithine carbamoyltransferase"/>
    <property type="match status" value="1"/>
</dbReference>
<evidence type="ECO:0000256" key="1">
    <source>
        <dbReference type="ARBA" id="ARBA00004852"/>
    </source>
</evidence>
<keyword evidence="5" id="KW-0665">Pyrimidine biosynthesis</keyword>
<dbReference type="Proteomes" id="UP000012040">
    <property type="component" value="Chromosome"/>
</dbReference>
<dbReference type="Pfam" id="PF00185">
    <property type="entry name" value="OTCace"/>
    <property type="match status" value="1"/>
</dbReference>
<proteinExistence type="inferred from homology"/>
<comment type="function">
    <text evidence="6">Catalyzes the condensation of carbamoyl phosphate and aspartate to form carbamoyl aspartate and inorganic phosphate, the committed step in the de novo pyrimidine nucleotide biosynthesis pathway.</text>
</comment>
<dbReference type="STRING" id="1184267.A11Q_745"/>
<evidence type="ECO:0000259" key="10">
    <source>
        <dbReference type="Pfam" id="PF00185"/>
    </source>
</evidence>
<dbReference type="EMBL" id="CP003537">
    <property type="protein sequence ID" value="AGH94965.1"/>
    <property type="molecule type" value="Genomic_DNA"/>
</dbReference>
<dbReference type="GO" id="GO:0016597">
    <property type="term" value="F:amino acid binding"/>
    <property type="evidence" value="ECO:0007669"/>
    <property type="project" value="InterPro"/>
</dbReference>
<evidence type="ECO:0000256" key="4">
    <source>
        <dbReference type="ARBA" id="ARBA00022679"/>
    </source>
</evidence>
<gene>
    <name evidence="12" type="ORF">A11Q_745</name>
</gene>
<dbReference type="PRINTS" id="PR00101">
    <property type="entry name" value="ATCASE"/>
</dbReference>